<name>A0ACC2K1D2_9PEZI</name>
<keyword evidence="2" id="KW-1185">Reference proteome</keyword>
<sequence length="703" mass="79124">MATTKTNADADLREGITLAIESLKIPSNNPRGSLARWRNLIARLLDMYEQKRNMQDLDLALSAADEALKVPNETDPELSALLWRVLRLLQATNQPVDAIHQYDINSLMGSWGNMLFNRYERLRDGRDLTEAIRFADEVVHTTPIDHPERAARLSSLSDMLMAKHELGKSMNDLDEAIKTARDAVAATSKSDTHLAGRKSNLGVLLMNKYRLTDDTEALKECTKCAKGALESTSEDEPGYASLLNNLMIILSSRQEDMGDLAETISRARKVSHSHYPLSPTFHNTLGNVLLKSYERTGNVEDLDEAISNVYSSIKASHEDHPDLAGRYSNLSSMFLRRYECKSEKKDLEEASLQARHAIAMTLKEHPALPGRLGNLSNILLRLFEHTREIKFLDEAIAIARTALNLALKPHGDLARLISDKRDTSLVREPPDNTRDAQRSTSKKNESFSTADEYHPEVANSLSNLGGLLFRKSLRPGNEPILDEAIEKTRTALRLSSPHDETSIRIQNNLGGMLLRKFKMTRDMNDLESAIDIATAAVNSTPIGHTERPSRLSSLSNMLWARYNHTKEDKDLNNAISQARQVVELLARRPNDALNGDLIRQLSNLSAMLLQRYDKTGDDRDLNEAISRTRNTINRIKDYQPHHVPQPGSSPSFILRQKITSMLKRMNLVEVVSTDLAIQFQNLSHMLLKKIPEDERPARFERGN</sequence>
<dbReference type="Proteomes" id="UP001153332">
    <property type="component" value="Unassembled WGS sequence"/>
</dbReference>
<accession>A0ACC2K1D2</accession>
<dbReference type="EMBL" id="JAPUUL010000012">
    <property type="protein sequence ID" value="KAJ8133456.1"/>
    <property type="molecule type" value="Genomic_DNA"/>
</dbReference>
<organism evidence="1 2">
    <name type="scientific">Lasiodiplodia mahajangana</name>
    <dbReference type="NCBI Taxonomy" id="1108764"/>
    <lineage>
        <taxon>Eukaryota</taxon>
        <taxon>Fungi</taxon>
        <taxon>Dikarya</taxon>
        <taxon>Ascomycota</taxon>
        <taxon>Pezizomycotina</taxon>
        <taxon>Dothideomycetes</taxon>
        <taxon>Dothideomycetes incertae sedis</taxon>
        <taxon>Botryosphaeriales</taxon>
        <taxon>Botryosphaeriaceae</taxon>
        <taxon>Lasiodiplodia</taxon>
    </lineage>
</organism>
<protein>
    <submittedName>
        <fullName evidence="1">Uncharacterized protein</fullName>
    </submittedName>
</protein>
<evidence type="ECO:0000313" key="2">
    <source>
        <dbReference type="Proteomes" id="UP001153332"/>
    </source>
</evidence>
<evidence type="ECO:0000313" key="1">
    <source>
        <dbReference type="EMBL" id="KAJ8133456.1"/>
    </source>
</evidence>
<gene>
    <name evidence="1" type="ORF">O1611_g166</name>
</gene>
<comment type="caution">
    <text evidence="1">The sequence shown here is derived from an EMBL/GenBank/DDBJ whole genome shotgun (WGS) entry which is preliminary data.</text>
</comment>
<reference evidence="1" key="1">
    <citation type="submission" date="2022-12" db="EMBL/GenBank/DDBJ databases">
        <title>Genome Sequence of Lasiodiplodia mahajangana.</title>
        <authorList>
            <person name="Buettner E."/>
        </authorList>
    </citation>
    <scope>NUCLEOTIDE SEQUENCE</scope>
    <source>
        <strain evidence="1">VT137</strain>
    </source>
</reference>
<proteinExistence type="predicted"/>